<organism evidence="2 3">
    <name type="scientific">Pleurodeles waltl</name>
    <name type="common">Iberian ribbed newt</name>
    <dbReference type="NCBI Taxonomy" id="8319"/>
    <lineage>
        <taxon>Eukaryota</taxon>
        <taxon>Metazoa</taxon>
        <taxon>Chordata</taxon>
        <taxon>Craniata</taxon>
        <taxon>Vertebrata</taxon>
        <taxon>Euteleostomi</taxon>
        <taxon>Amphibia</taxon>
        <taxon>Batrachia</taxon>
        <taxon>Caudata</taxon>
        <taxon>Salamandroidea</taxon>
        <taxon>Salamandridae</taxon>
        <taxon>Pleurodelinae</taxon>
        <taxon>Pleurodeles</taxon>
    </lineage>
</organism>
<dbReference type="AlphaFoldDB" id="A0AAV7MAY7"/>
<dbReference type="SUPFAM" id="SSF57997">
    <property type="entry name" value="Tropomyosin"/>
    <property type="match status" value="1"/>
</dbReference>
<comment type="caution">
    <text evidence="2">The sequence shown here is derived from an EMBL/GenBank/DDBJ whole genome shotgun (WGS) entry which is preliminary data.</text>
</comment>
<evidence type="ECO:0000313" key="3">
    <source>
        <dbReference type="Proteomes" id="UP001066276"/>
    </source>
</evidence>
<feature type="compositionally biased region" description="Polar residues" evidence="1">
    <location>
        <begin position="8"/>
        <end position="20"/>
    </location>
</feature>
<evidence type="ECO:0000256" key="1">
    <source>
        <dbReference type="SAM" id="MobiDB-lite"/>
    </source>
</evidence>
<feature type="region of interest" description="Disordered" evidence="1">
    <location>
        <begin position="1"/>
        <end position="20"/>
    </location>
</feature>
<proteinExistence type="predicted"/>
<dbReference type="EMBL" id="JANPWB010000014">
    <property type="protein sequence ID" value="KAJ1100921.1"/>
    <property type="molecule type" value="Genomic_DNA"/>
</dbReference>
<reference evidence="2" key="1">
    <citation type="journal article" date="2022" name="bioRxiv">
        <title>Sequencing and chromosome-scale assembly of the giantPleurodeles waltlgenome.</title>
        <authorList>
            <person name="Brown T."/>
            <person name="Elewa A."/>
            <person name="Iarovenko S."/>
            <person name="Subramanian E."/>
            <person name="Araus A.J."/>
            <person name="Petzold A."/>
            <person name="Susuki M."/>
            <person name="Suzuki K.-i.T."/>
            <person name="Hayashi T."/>
            <person name="Toyoda A."/>
            <person name="Oliveira C."/>
            <person name="Osipova E."/>
            <person name="Leigh N.D."/>
            <person name="Simon A."/>
            <person name="Yun M.H."/>
        </authorList>
    </citation>
    <scope>NUCLEOTIDE SEQUENCE</scope>
    <source>
        <strain evidence="2">20211129_DDA</strain>
        <tissue evidence="2">Liver</tissue>
    </source>
</reference>
<sequence>MPRPRTGGTDSVTHTVPEIESTTSTLQDVLQAIAASRTALEVKIDTLSIDQVLLQDDHKRLAERVTTTERDLADANPTLALTNNRLNTIDNHLKLLENRVEERDIITSEL</sequence>
<name>A0AAV7MAY7_PLEWA</name>
<evidence type="ECO:0000313" key="2">
    <source>
        <dbReference type="EMBL" id="KAJ1100921.1"/>
    </source>
</evidence>
<gene>
    <name evidence="2" type="ORF">NDU88_005996</name>
</gene>
<dbReference type="Proteomes" id="UP001066276">
    <property type="component" value="Chromosome 10"/>
</dbReference>
<protein>
    <submittedName>
        <fullName evidence="2">Uncharacterized protein</fullName>
    </submittedName>
</protein>
<keyword evidence="3" id="KW-1185">Reference proteome</keyword>
<accession>A0AAV7MAY7</accession>